<dbReference type="SMART" id="SM00922">
    <property type="entry name" value="MR_MLE"/>
    <property type="match status" value="1"/>
</dbReference>
<sequence>MTPIRSLRATAYTVPTDRPEADGTLAWDRTTVVVVQVTGGGQSGLGWTYGAAACAAVARAELAPVVIGRNAFDVPGAFQEMVRKVRDDGRAGVCGYAISAVETALWDLKARLLGVPLCALFGQAADGVRVYGSGGFTTYPHAVLAAQLGGWVHDQGISRVKLKIGEGRGTREERDLRRVWQARETVGDHAELYVDANGAYTSKQAIRMGRAMEEWDVRWFEEPVISDDIAGLRRVRDAVRADVAAGEYCCDLYTFRRLAGAVDCLQIDVTRCGGMLEWRRAAALAAARGLDVSGHFAPQLHLHVALATPNVRHLEWFHDHVRIESMFFDGFREPVEGVLRPDLSRPGLGLELREADVARFRTGGVDAAGD</sequence>
<keyword evidence="6" id="KW-1185">Reference proteome</keyword>
<dbReference type="Pfam" id="PF13378">
    <property type="entry name" value="MR_MLE_C"/>
    <property type="match status" value="1"/>
</dbReference>
<dbReference type="Proteomes" id="UP001602013">
    <property type="component" value="Unassembled WGS sequence"/>
</dbReference>
<dbReference type="PROSITE" id="PS00908">
    <property type="entry name" value="MR_MLE_1"/>
    <property type="match status" value="1"/>
</dbReference>
<name>A0ABW6STM7_9ACTN</name>
<evidence type="ECO:0000313" key="5">
    <source>
        <dbReference type="EMBL" id="MFF3668344.1"/>
    </source>
</evidence>
<dbReference type="PANTHER" id="PTHR13794:SF58">
    <property type="entry name" value="MITOCHONDRIAL ENOLASE SUPERFAMILY MEMBER 1"/>
    <property type="match status" value="1"/>
</dbReference>
<dbReference type="SFLD" id="SFLDS00001">
    <property type="entry name" value="Enolase"/>
    <property type="match status" value="1"/>
</dbReference>
<dbReference type="EMBL" id="JBIASD010000015">
    <property type="protein sequence ID" value="MFF3668344.1"/>
    <property type="molecule type" value="Genomic_DNA"/>
</dbReference>
<comment type="cofactor">
    <cofactor evidence="1">
        <name>Mg(2+)</name>
        <dbReference type="ChEBI" id="CHEBI:18420"/>
    </cofactor>
</comment>
<dbReference type="RefSeq" id="WP_387413845.1">
    <property type="nucleotide sequence ID" value="NZ_JBIASD010000015.1"/>
</dbReference>
<feature type="domain" description="Mandelate racemase/muconate lactonizing enzyme C-terminal" evidence="4">
    <location>
        <begin position="141"/>
        <end position="242"/>
    </location>
</feature>
<accession>A0ABW6STM7</accession>
<keyword evidence="3" id="KW-0460">Magnesium</keyword>
<dbReference type="SFLD" id="SFLDG00179">
    <property type="entry name" value="mandelate_racemase"/>
    <property type="match status" value="1"/>
</dbReference>
<evidence type="ECO:0000256" key="1">
    <source>
        <dbReference type="ARBA" id="ARBA00001946"/>
    </source>
</evidence>
<dbReference type="InterPro" id="IPR046945">
    <property type="entry name" value="RHMD-like"/>
</dbReference>
<dbReference type="SUPFAM" id="SSF51604">
    <property type="entry name" value="Enolase C-terminal domain-like"/>
    <property type="match status" value="1"/>
</dbReference>
<dbReference type="Gene3D" id="3.20.20.120">
    <property type="entry name" value="Enolase-like C-terminal domain"/>
    <property type="match status" value="1"/>
</dbReference>
<dbReference type="Pfam" id="PF02746">
    <property type="entry name" value="MR_MLE_N"/>
    <property type="match status" value="1"/>
</dbReference>
<organism evidence="5 6">
    <name type="scientific">Microtetraspora malaysiensis</name>
    <dbReference type="NCBI Taxonomy" id="161358"/>
    <lineage>
        <taxon>Bacteria</taxon>
        <taxon>Bacillati</taxon>
        <taxon>Actinomycetota</taxon>
        <taxon>Actinomycetes</taxon>
        <taxon>Streptosporangiales</taxon>
        <taxon>Streptosporangiaceae</taxon>
        <taxon>Microtetraspora</taxon>
    </lineage>
</organism>
<protein>
    <submittedName>
        <fullName evidence="5">Enolase C-terminal domain-like protein</fullName>
    </submittedName>
</protein>
<dbReference type="SUPFAM" id="SSF54826">
    <property type="entry name" value="Enolase N-terminal domain-like"/>
    <property type="match status" value="1"/>
</dbReference>
<reference evidence="5 6" key="1">
    <citation type="submission" date="2024-10" db="EMBL/GenBank/DDBJ databases">
        <title>The Natural Products Discovery Center: Release of the First 8490 Sequenced Strains for Exploring Actinobacteria Biosynthetic Diversity.</title>
        <authorList>
            <person name="Kalkreuter E."/>
            <person name="Kautsar S.A."/>
            <person name="Yang D."/>
            <person name="Bader C.D."/>
            <person name="Teijaro C.N."/>
            <person name="Fluegel L."/>
            <person name="Davis C.M."/>
            <person name="Simpson J.R."/>
            <person name="Lauterbach L."/>
            <person name="Steele A.D."/>
            <person name="Gui C."/>
            <person name="Meng S."/>
            <person name="Li G."/>
            <person name="Viehrig K."/>
            <person name="Ye F."/>
            <person name="Su P."/>
            <person name="Kiefer A.F."/>
            <person name="Nichols A."/>
            <person name="Cepeda A.J."/>
            <person name="Yan W."/>
            <person name="Fan B."/>
            <person name="Jiang Y."/>
            <person name="Adhikari A."/>
            <person name="Zheng C.-J."/>
            <person name="Schuster L."/>
            <person name="Cowan T.M."/>
            <person name="Smanski M.J."/>
            <person name="Chevrette M.G."/>
            <person name="De Carvalho L.P.S."/>
            <person name="Shen B."/>
        </authorList>
    </citation>
    <scope>NUCLEOTIDE SEQUENCE [LARGE SCALE GENOMIC DNA]</scope>
    <source>
        <strain evidence="5 6">NPDC002173</strain>
    </source>
</reference>
<evidence type="ECO:0000313" key="6">
    <source>
        <dbReference type="Proteomes" id="UP001602013"/>
    </source>
</evidence>
<dbReference type="InterPro" id="IPR013342">
    <property type="entry name" value="Mandelate_racemase_C"/>
</dbReference>
<dbReference type="InterPro" id="IPR036849">
    <property type="entry name" value="Enolase-like_C_sf"/>
</dbReference>
<evidence type="ECO:0000256" key="3">
    <source>
        <dbReference type="ARBA" id="ARBA00022842"/>
    </source>
</evidence>
<dbReference type="InterPro" id="IPR029017">
    <property type="entry name" value="Enolase-like_N"/>
</dbReference>
<comment type="caution">
    <text evidence="5">The sequence shown here is derived from an EMBL/GenBank/DDBJ whole genome shotgun (WGS) entry which is preliminary data.</text>
</comment>
<gene>
    <name evidence="5" type="ORF">ACFYXI_22410</name>
</gene>
<dbReference type="PANTHER" id="PTHR13794">
    <property type="entry name" value="ENOLASE SUPERFAMILY, MANDELATE RACEMASE"/>
    <property type="match status" value="1"/>
</dbReference>
<evidence type="ECO:0000259" key="4">
    <source>
        <dbReference type="SMART" id="SM00922"/>
    </source>
</evidence>
<dbReference type="Gene3D" id="3.30.390.10">
    <property type="entry name" value="Enolase-like, N-terminal domain"/>
    <property type="match status" value="1"/>
</dbReference>
<dbReference type="InterPro" id="IPR018110">
    <property type="entry name" value="Mandel_Rmase/mucon_lact_enz_CS"/>
</dbReference>
<keyword evidence="2" id="KW-0479">Metal-binding</keyword>
<dbReference type="InterPro" id="IPR029065">
    <property type="entry name" value="Enolase_C-like"/>
</dbReference>
<evidence type="ECO:0000256" key="2">
    <source>
        <dbReference type="ARBA" id="ARBA00022723"/>
    </source>
</evidence>
<dbReference type="InterPro" id="IPR013341">
    <property type="entry name" value="Mandelate_racemase_N_dom"/>
</dbReference>
<proteinExistence type="predicted"/>